<dbReference type="Proteomes" id="UP000245207">
    <property type="component" value="Unassembled WGS sequence"/>
</dbReference>
<proteinExistence type="predicted"/>
<accession>A0A2U1QFK1</accession>
<reference evidence="1 2" key="1">
    <citation type="journal article" date="2018" name="Mol. Plant">
        <title>The genome of Artemisia annua provides insight into the evolution of Asteraceae family and artemisinin biosynthesis.</title>
        <authorList>
            <person name="Shen Q."/>
            <person name="Zhang L."/>
            <person name="Liao Z."/>
            <person name="Wang S."/>
            <person name="Yan T."/>
            <person name="Shi P."/>
            <person name="Liu M."/>
            <person name="Fu X."/>
            <person name="Pan Q."/>
            <person name="Wang Y."/>
            <person name="Lv Z."/>
            <person name="Lu X."/>
            <person name="Zhang F."/>
            <person name="Jiang W."/>
            <person name="Ma Y."/>
            <person name="Chen M."/>
            <person name="Hao X."/>
            <person name="Li L."/>
            <person name="Tang Y."/>
            <person name="Lv G."/>
            <person name="Zhou Y."/>
            <person name="Sun X."/>
            <person name="Brodelius P.E."/>
            <person name="Rose J.K.C."/>
            <person name="Tang K."/>
        </authorList>
    </citation>
    <scope>NUCLEOTIDE SEQUENCE [LARGE SCALE GENOMIC DNA]</scope>
    <source>
        <strain evidence="2">cv. Huhao1</strain>
        <tissue evidence="1">Leaf</tissue>
    </source>
</reference>
<evidence type="ECO:0000313" key="1">
    <source>
        <dbReference type="EMBL" id="PWA96789.1"/>
    </source>
</evidence>
<dbReference type="PANTHER" id="PTHR33223">
    <property type="entry name" value="CCHC-TYPE DOMAIN-CONTAINING PROTEIN"/>
    <property type="match status" value="1"/>
</dbReference>
<evidence type="ECO:0000313" key="2">
    <source>
        <dbReference type="Proteomes" id="UP000245207"/>
    </source>
</evidence>
<sequence length="120" mass="14330">MQPYIHEELSPFTRNIRSAKLHKKTCMPGNVQPYDGNEEPVDHVRVFQTAARVYRWDVATQCHMFERTLMGAARVWFESIPQGFVENFCGLRDAFLETFLNMERHKSRDEKIRLRQEREK</sequence>
<keyword evidence="2" id="KW-1185">Reference proteome</keyword>
<protein>
    <submittedName>
        <fullName evidence="1">Retrotransposon gag domain-containing protein</fullName>
    </submittedName>
</protein>
<dbReference type="PANTHER" id="PTHR33223:SF11">
    <property type="entry name" value="ELEMENT PROTEIN, PUTATIVE-RELATED"/>
    <property type="match status" value="1"/>
</dbReference>
<name>A0A2U1QFK1_ARTAN</name>
<dbReference type="OrthoDB" id="1752139at2759"/>
<dbReference type="EMBL" id="PKPP01000159">
    <property type="protein sequence ID" value="PWA96789.1"/>
    <property type="molecule type" value="Genomic_DNA"/>
</dbReference>
<gene>
    <name evidence="1" type="ORF">CTI12_AA035790</name>
</gene>
<organism evidence="1 2">
    <name type="scientific">Artemisia annua</name>
    <name type="common">Sweet wormwood</name>
    <dbReference type="NCBI Taxonomy" id="35608"/>
    <lineage>
        <taxon>Eukaryota</taxon>
        <taxon>Viridiplantae</taxon>
        <taxon>Streptophyta</taxon>
        <taxon>Embryophyta</taxon>
        <taxon>Tracheophyta</taxon>
        <taxon>Spermatophyta</taxon>
        <taxon>Magnoliopsida</taxon>
        <taxon>eudicotyledons</taxon>
        <taxon>Gunneridae</taxon>
        <taxon>Pentapetalae</taxon>
        <taxon>asterids</taxon>
        <taxon>campanulids</taxon>
        <taxon>Asterales</taxon>
        <taxon>Asteraceae</taxon>
        <taxon>Asteroideae</taxon>
        <taxon>Anthemideae</taxon>
        <taxon>Artemisiinae</taxon>
        <taxon>Artemisia</taxon>
    </lineage>
</organism>
<comment type="caution">
    <text evidence="1">The sequence shown here is derived from an EMBL/GenBank/DDBJ whole genome shotgun (WGS) entry which is preliminary data.</text>
</comment>
<dbReference type="AlphaFoldDB" id="A0A2U1QFK1"/>